<name>A0A2P5EJX6_TREOI</name>
<dbReference type="InParanoid" id="A0A2P5EJX6"/>
<dbReference type="AlphaFoldDB" id="A0A2P5EJX6"/>
<dbReference type="Proteomes" id="UP000237000">
    <property type="component" value="Unassembled WGS sequence"/>
</dbReference>
<sequence>MALRASPRFYSRVDAALNGGRTGISQAHGRPGFVPYVASWCPEVVVFPVDPISSRSDVPIGVPMALMSDYPFQIISYFKFPYLNIGFSI</sequence>
<reference evidence="2" key="1">
    <citation type="submission" date="2016-06" db="EMBL/GenBank/DDBJ databases">
        <title>Parallel loss of symbiosis genes in relatives of nitrogen-fixing non-legume Parasponia.</title>
        <authorList>
            <person name="Van Velzen R."/>
            <person name="Holmer R."/>
            <person name="Bu F."/>
            <person name="Rutten L."/>
            <person name="Van Zeijl A."/>
            <person name="Liu W."/>
            <person name="Santuari L."/>
            <person name="Cao Q."/>
            <person name="Sharma T."/>
            <person name="Shen D."/>
            <person name="Roswanjaya Y."/>
            <person name="Wardhani T."/>
            <person name="Kalhor M.S."/>
            <person name="Jansen J."/>
            <person name="Van den Hoogen J."/>
            <person name="Gungor B."/>
            <person name="Hartog M."/>
            <person name="Hontelez J."/>
            <person name="Verver J."/>
            <person name="Yang W.-C."/>
            <person name="Schijlen E."/>
            <person name="Repin R."/>
            <person name="Schilthuizen M."/>
            <person name="Schranz E."/>
            <person name="Heidstra R."/>
            <person name="Miyata K."/>
            <person name="Fedorova E."/>
            <person name="Kohlen W."/>
            <person name="Bisseling T."/>
            <person name="Smit S."/>
            <person name="Geurts R."/>
        </authorList>
    </citation>
    <scope>NUCLEOTIDE SEQUENCE [LARGE SCALE GENOMIC DNA]</scope>
    <source>
        <strain evidence="2">cv. RG33-2</strain>
    </source>
</reference>
<proteinExistence type="predicted"/>
<dbReference type="EMBL" id="JXTC01000142">
    <property type="protein sequence ID" value="PON85813.1"/>
    <property type="molecule type" value="Genomic_DNA"/>
</dbReference>
<protein>
    <submittedName>
        <fullName evidence="1">Uncharacterized protein</fullName>
    </submittedName>
</protein>
<comment type="caution">
    <text evidence="1">The sequence shown here is derived from an EMBL/GenBank/DDBJ whole genome shotgun (WGS) entry which is preliminary data.</text>
</comment>
<keyword evidence="2" id="KW-1185">Reference proteome</keyword>
<evidence type="ECO:0000313" key="2">
    <source>
        <dbReference type="Proteomes" id="UP000237000"/>
    </source>
</evidence>
<organism evidence="1 2">
    <name type="scientific">Trema orientale</name>
    <name type="common">Charcoal tree</name>
    <name type="synonym">Celtis orientalis</name>
    <dbReference type="NCBI Taxonomy" id="63057"/>
    <lineage>
        <taxon>Eukaryota</taxon>
        <taxon>Viridiplantae</taxon>
        <taxon>Streptophyta</taxon>
        <taxon>Embryophyta</taxon>
        <taxon>Tracheophyta</taxon>
        <taxon>Spermatophyta</taxon>
        <taxon>Magnoliopsida</taxon>
        <taxon>eudicotyledons</taxon>
        <taxon>Gunneridae</taxon>
        <taxon>Pentapetalae</taxon>
        <taxon>rosids</taxon>
        <taxon>fabids</taxon>
        <taxon>Rosales</taxon>
        <taxon>Cannabaceae</taxon>
        <taxon>Trema</taxon>
    </lineage>
</organism>
<evidence type="ECO:0000313" key="1">
    <source>
        <dbReference type="EMBL" id="PON85813.1"/>
    </source>
</evidence>
<gene>
    <name evidence="1" type="ORF">TorRG33x02_184220</name>
</gene>
<accession>A0A2P5EJX6</accession>